<evidence type="ECO:0000313" key="8">
    <source>
        <dbReference type="Proteomes" id="UP000681526"/>
    </source>
</evidence>
<dbReference type="PANTHER" id="PTHR10884:SF14">
    <property type="entry name" value="NADH DEHYDROGENASE [UBIQUINONE] IRON-SULFUR PROTEIN 3, MITOCHONDRIAL"/>
    <property type="match status" value="1"/>
</dbReference>
<dbReference type="InterPro" id="IPR001268">
    <property type="entry name" value="NADH_UbQ_OxRdtase_30kDa_su"/>
</dbReference>
<feature type="compositionally biased region" description="Basic and acidic residues" evidence="5">
    <location>
        <begin position="1"/>
        <end position="14"/>
    </location>
</feature>
<evidence type="ECO:0000256" key="3">
    <source>
        <dbReference type="RuleBase" id="RU003456"/>
    </source>
</evidence>
<evidence type="ECO:0000256" key="1">
    <source>
        <dbReference type="ARBA" id="ARBA00007569"/>
    </source>
</evidence>
<dbReference type="EMBL" id="CAJRAY010000081">
    <property type="protein sequence ID" value="CAG5091421.1"/>
    <property type="molecule type" value="Genomic_DNA"/>
</dbReference>
<keyword evidence="3" id="KW-0520">NAD</keyword>
<evidence type="ECO:0000256" key="2">
    <source>
        <dbReference type="ARBA" id="ARBA00022448"/>
    </source>
</evidence>
<keyword evidence="2 3" id="KW-0813">Transport</keyword>
<comment type="catalytic activity">
    <reaction evidence="4">
        <text>a quinone + NADH + 5 H(+)(in) = a quinol + NAD(+) + 4 H(+)(out)</text>
        <dbReference type="Rhea" id="RHEA:57888"/>
        <dbReference type="ChEBI" id="CHEBI:15378"/>
        <dbReference type="ChEBI" id="CHEBI:24646"/>
        <dbReference type="ChEBI" id="CHEBI:57540"/>
        <dbReference type="ChEBI" id="CHEBI:57945"/>
        <dbReference type="ChEBI" id="CHEBI:132124"/>
    </reaction>
</comment>
<organism evidence="7 8">
    <name type="scientific">Thermobacillus xylanilyticus</name>
    <dbReference type="NCBI Taxonomy" id="76633"/>
    <lineage>
        <taxon>Bacteria</taxon>
        <taxon>Bacillati</taxon>
        <taxon>Bacillota</taxon>
        <taxon>Bacilli</taxon>
        <taxon>Bacillales</taxon>
        <taxon>Paenibacillaceae</taxon>
        <taxon>Thermobacillus</taxon>
    </lineage>
</organism>
<feature type="domain" description="NADH:ubiquinone oxidoreductase 30kDa subunit" evidence="6">
    <location>
        <begin position="232"/>
        <end position="347"/>
    </location>
</feature>
<dbReference type="RefSeq" id="WP_244860642.1">
    <property type="nucleotide sequence ID" value="NZ_CAJRAY010000081.1"/>
</dbReference>
<sequence>MSEENKREAGRQEETAAAEQQSPPAAEQTEPAAAEQREPANTQEVSGTEPAGAGAEHPNQPQPDTMPEHPDASASDKPAEPAAPAAANADVPSAPAGEAAGAGAVDPEREAKIKAAQEARAKRLAAKAAAEGATAGAVAGAEAVAGAGAGAVDPEREAKIKAAQEARAKRLAAKAAAGGEAAPGDAEPAEPKPPSPKQPWLDEAVELLKSEVHPEAVEEAVINELAGDMPTITVKAEHWRAAAELLKGHGKLGCNYLRNVTGVDYETHMEVVYFVINLETKREYAIKIRTDREQPSVPSAVPVWPSADWPEREIYDLLGVDFPGHPDLRRIMMPDDWVGHPLRKDYVPLDPEV</sequence>
<comment type="function">
    <text evidence="4">NDH-1 shuttles electrons from NADH, via FMN and iron-sulfur (Fe-S) centers, to quinones in the respiratory chain.</text>
</comment>
<comment type="similarity">
    <text evidence="1 3">Belongs to the complex I 30 kDa subunit family.</text>
</comment>
<feature type="compositionally biased region" description="Low complexity" evidence="5">
    <location>
        <begin position="126"/>
        <end position="138"/>
    </location>
</feature>
<dbReference type="EC" id="7.1.1.-" evidence="4"/>
<feature type="region of interest" description="Disordered" evidence="5">
    <location>
        <begin position="1"/>
        <end position="138"/>
    </location>
</feature>
<proteinExistence type="inferred from homology"/>
<feature type="compositionally biased region" description="Low complexity" evidence="5">
    <location>
        <begin position="72"/>
        <end position="104"/>
    </location>
</feature>
<evidence type="ECO:0000256" key="5">
    <source>
        <dbReference type="SAM" id="MobiDB-lite"/>
    </source>
</evidence>
<comment type="caution">
    <text evidence="7">The sequence shown here is derived from an EMBL/GenBank/DDBJ whole genome shotgun (WGS) entry which is preliminary data.</text>
</comment>
<dbReference type="Proteomes" id="UP000681526">
    <property type="component" value="Unassembled WGS sequence"/>
</dbReference>
<dbReference type="InterPro" id="IPR037232">
    <property type="entry name" value="NADH_quin_OxRdtase_su_C/D-like"/>
</dbReference>
<dbReference type="Gene3D" id="3.30.460.80">
    <property type="entry name" value="NADH:ubiquinone oxidoreductase, 30kDa subunit"/>
    <property type="match status" value="1"/>
</dbReference>
<feature type="compositionally biased region" description="Low complexity" evidence="5">
    <location>
        <begin position="173"/>
        <end position="186"/>
    </location>
</feature>
<keyword evidence="4" id="KW-0874">Quinone</keyword>
<dbReference type="InterPro" id="IPR020396">
    <property type="entry name" value="NADH_UbQ_OxRdtase_CS"/>
</dbReference>
<accession>A0ABN7S3G9</accession>
<evidence type="ECO:0000313" key="7">
    <source>
        <dbReference type="EMBL" id="CAG5091421.1"/>
    </source>
</evidence>
<evidence type="ECO:0000259" key="6">
    <source>
        <dbReference type="Pfam" id="PF00329"/>
    </source>
</evidence>
<name>A0ABN7S3G9_THEXY</name>
<dbReference type="PANTHER" id="PTHR10884">
    <property type="entry name" value="NADH DEHYDROGENASE UBIQUINONE IRON-SULFUR PROTEIN 3"/>
    <property type="match status" value="1"/>
</dbReference>
<reference evidence="7 8" key="1">
    <citation type="submission" date="2021-04" db="EMBL/GenBank/DDBJ databases">
        <authorList>
            <person name="Rakotoarivonina H."/>
        </authorList>
    </citation>
    <scope>NUCLEOTIDE SEQUENCE [LARGE SCALE GENOMIC DNA]</scope>
    <source>
        <strain evidence="7 8">XE</strain>
    </source>
</reference>
<keyword evidence="3" id="KW-1278">Translocase</keyword>
<feature type="compositionally biased region" description="Basic and acidic residues" evidence="5">
    <location>
        <begin position="106"/>
        <end position="121"/>
    </location>
</feature>
<protein>
    <recommendedName>
        <fullName evidence="4">NADH-quinone oxidoreductase</fullName>
        <ecNumber evidence="4">7.1.1.-</ecNumber>
    </recommendedName>
</protein>
<gene>
    <name evidence="7" type="primary">txxe 2852</name>
    <name evidence="7" type="ORF">TXXE_15630</name>
</gene>
<feature type="region of interest" description="Disordered" evidence="5">
    <location>
        <begin position="171"/>
        <end position="199"/>
    </location>
</feature>
<evidence type="ECO:0000256" key="4">
    <source>
        <dbReference type="RuleBase" id="RU003582"/>
    </source>
</evidence>
<feature type="compositionally biased region" description="Low complexity" evidence="5">
    <location>
        <begin position="15"/>
        <end position="34"/>
    </location>
</feature>
<dbReference type="SUPFAM" id="SSF143243">
    <property type="entry name" value="Nqo5-like"/>
    <property type="match status" value="1"/>
</dbReference>
<keyword evidence="8" id="KW-1185">Reference proteome</keyword>
<dbReference type="Pfam" id="PF00329">
    <property type="entry name" value="Complex1_30kDa"/>
    <property type="match status" value="1"/>
</dbReference>
<dbReference type="PROSITE" id="PS00542">
    <property type="entry name" value="COMPLEX1_30K"/>
    <property type="match status" value="1"/>
</dbReference>